<dbReference type="SUPFAM" id="SSF57756">
    <property type="entry name" value="Retrovirus zinc finger-like domains"/>
    <property type="match status" value="1"/>
</dbReference>
<name>A0A1Y1ILS5_KLENI</name>
<evidence type="ECO:0000259" key="3">
    <source>
        <dbReference type="PROSITE" id="PS50158"/>
    </source>
</evidence>
<organism evidence="4 5">
    <name type="scientific">Klebsormidium nitens</name>
    <name type="common">Green alga</name>
    <name type="synonym">Ulothrix nitens</name>
    <dbReference type="NCBI Taxonomy" id="105231"/>
    <lineage>
        <taxon>Eukaryota</taxon>
        <taxon>Viridiplantae</taxon>
        <taxon>Streptophyta</taxon>
        <taxon>Klebsormidiophyceae</taxon>
        <taxon>Klebsormidiales</taxon>
        <taxon>Klebsormidiaceae</taxon>
        <taxon>Klebsormidium</taxon>
    </lineage>
</organism>
<dbReference type="EMBL" id="DF237809">
    <property type="protein sequence ID" value="GAQ91810.1"/>
    <property type="molecule type" value="Genomic_DNA"/>
</dbReference>
<evidence type="ECO:0000256" key="1">
    <source>
        <dbReference type="PROSITE-ProRule" id="PRU00047"/>
    </source>
</evidence>
<accession>A0A1Y1ILS5</accession>
<dbReference type="OMA" id="ASMVWSH"/>
<dbReference type="SMART" id="SM00343">
    <property type="entry name" value="ZnF_C2HC"/>
    <property type="match status" value="1"/>
</dbReference>
<proteinExistence type="predicted"/>
<dbReference type="PROSITE" id="PS50158">
    <property type="entry name" value="ZF_CCHC"/>
    <property type="match status" value="1"/>
</dbReference>
<dbReference type="GO" id="GO:0003676">
    <property type="term" value="F:nucleic acid binding"/>
    <property type="evidence" value="ECO:0007669"/>
    <property type="project" value="InterPro"/>
</dbReference>
<dbReference type="AlphaFoldDB" id="A0A1Y1ILS5"/>
<evidence type="ECO:0000256" key="2">
    <source>
        <dbReference type="SAM" id="MobiDB-lite"/>
    </source>
</evidence>
<feature type="region of interest" description="Disordered" evidence="2">
    <location>
        <begin position="78"/>
        <end position="141"/>
    </location>
</feature>
<dbReference type="OrthoDB" id="3267748at2759"/>
<evidence type="ECO:0000313" key="4">
    <source>
        <dbReference type="EMBL" id="GAQ91810.1"/>
    </source>
</evidence>
<protein>
    <recommendedName>
        <fullName evidence="3">CCHC-type domain-containing protein</fullName>
    </recommendedName>
</protein>
<keyword evidence="5" id="KW-1185">Reference proteome</keyword>
<gene>
    <name evidence="4" type="ORF">KFL_008600010</name>
</gene>
<keyword evidence="1" id="KW-0863">Zinc-finger</keyword>
<sequence length="178" mass="19539">GSLSVEENARQFDSLCAELGLEGPSENDKIVRFKSGLHPKMQTRVVAQHDGKRWTNYRDLVAYASMVWSHVGPTLDAAGPGVVAKAVGGPSPTFRRDKRKHDNPNAPCQQGPKGAGGQGLSKKHRQAVKHNGLPKAKRVLPDAYRQKLLKEGKCLNCEEKDHFARECPNPPKEVPQGF</sequence>
<feature type="non-terminal residue" evidence="4">
    <location>
        <position position="1"/>
    </location>
</feature>
<reference evidence="4 5" key="1">
    <citation type="journal article" date="2014" name="Nat. Commun.">
        <title>Klebsormidium flaccidum genome reveals primary factors for plant terrestrial adaptation.</title>
        <authorList>
            <person name="Hori K."/>
            <person name="Maruyama F."/>
            <person name="Fujisawa T."/>
            <person name="Togashi T."/>
            <person name="Yamamoto N."/>
            <person name="Seo M."/>
            <person name="Sato S."/>
            <person name="Yamada T."/>
            <person name="Mori H."/>
            <person name="Tajima N."/>
            <person name="Moriyama T."/>
            <person name="Ikeuchi M."/>
            <person name="Watanabe M."/>
            <person name="Wada H."/>
            <person name="Kobayashi K."/>
            <person name="Saito M."/>
            <person name="Masuda T."/>
            <person name="Sasaki-Sekimoto Y."/>
            <person name="Mashiguchi K."/>
            <person name="Awai K."/>
            <person name="Shimojima M."/>
            <person name="Masuda S."/>
            <person name="Iwai M."/>
            <person name="Nobusawa T."/>
            <person name="Narise T."/>
            <person name="Kondo S."/>
            <person name="Saito H."/>
            <person name="Sato R."/>
            <person name="Murakawa M."/>
            <person name="Ihara Y."/>
            <person name="Oshima-Yamada Y."/>
            <person name="Ohtaka K."/>
            <person name="Satoh M."/>
            <person name="Sonobe K."/>
            <person name="Ishii M."/>
            <person name="Ohtani R."/>
            <person name="Kanamori-Sato M."/>
            <person name="Honoki R."/>
            <person name="Miyazaki D."/>
            <person name="Mochizuki H."/>
            <person name="Umetsu J."/>
            <person name="Higashi K."/>
            <person name="Shibata D."/>
            <person name="Kamiya Y."/>
            <person name="Sato N."/>
            <person name="Nakamura Y."/>
            <person name="Tabata S."/>
            <person name="Ida S."/>
            <person name="Kurokawa K."/>
            <person name="Ohta H."/>
        </authorList>
    </citation>
    <scope>NUCLEOTIDE SEQUENCE [LARGE SCALE GENOMIC DNA]</scope>
    <source>
        <strain evidence="4 5">NIES-2285</strain>
    </source>
</reference>
<dbReference type="GO" id="GO:0008270">
    <property type="term" value="F:zinc ion binding"/>
    <property type="evidence" value="ECO:0007669"/>
    <property type="project" value="UniProtKB-KW"/>
</dbReference>
<dbReference type="Pfam" id="PF00098">
    <property type="entry name" value="zf-CCHC"/>
    <property type="match status" value="1"/>
</dbReference>
<feature type="compositionally biased region" description="Low complexity" evidence="2">
    <location>
        <begin position="78"/>
        <end position="92"/>
    </location>
</feature>
<dbReference type="InterPro" id="IPR001878">
    <property type="entry name" value="Znf_CCHC"/>
</dbReference>
<dbReference type="Proteomes" id="UP000054558">
    <property type="component" value="Unassembled WGS sequence"/>
</dbReference>
<dbReference type="Gene3D" id="4.10.60.10">
    <property type="entry name" value="Zinc finger, CCHC-type"/>
    <property type="match status" value="1"/>
</dbReference>
<keyword evidence="1" id="KW-0479">Metal-binding</keyword>
<dbReference type="InterPro" id="IPR036875">
    <property type="entry name" value="Znf_CCHC_sf"/>
</dbReference>
<keyword evidence="1" id="KW-0862">Zinc</keyword>
<evidence type="ECO:0000313" key="5">
    <source>
        <dbReference type="Proteomes" id="UP000054558"/>
    </source>
</evidence>
<feature type="domain" description="CCHC-type" evidence="3">
    <location>
        <begin position="153"/>
        <end position="169"/>
    </location>
</feature>